<feature type="transmembrane region" description="Helical" evidence="1">
    <location>
        <begin position="149"/>
        <end position="169"/>
    </location>
</feature>
<keyword evidence="1" id="KW-0812">Transmembrane</keyword>
<protein>
    <recommendedName>
        <fullName evidence="4">DUF4199 domain-containing protein</fullName>
    </recommendedName>
</protein>
<dbReference type="Pfam" id="PF13858">
    <property type="entry name" value="DUF4199"/>
    <property type="match status" value="1"/>
</dbReference>
<feature type="transmembrane region" description="Helical" evidence="1">
    <location>
        <begin position="69"/>
        <end position="92"/>
    </location>
</feature>
<dbReference type="EMBL" id="ARYK01000003">
    <property type="protein sequence ID" value="KCZ92638.1"/>
    <property type="molecule type" value="Genomic_DNA"/>
</dbReference>
<dbReference type="STRING" id="1280950.HJO_06782"/>
<organism evidence="2 3">
    <name type="scientific">Hyphomonas johnsonii MHS-2</name>
    <dbReference type="NCBI Taxonomy" id="1280950"/>
    <lineage>
        <taxon>Bacteria</taxon>
        <taxon>Pseudomonadati</taxon>
        <taxon>Pseudomonadota</taxon>
        <taxon>Alphaproteobacteria</taxon>
        <taxon>Hyphomonadales</taxon>
        <taxon>Hyphomonadaceae</taxon>
        <taxon>Hyphomonas</taxon>
    </lineage>
</organism>
<evidence type="ECO:0000256" key="1">
    <source>
        <dbReference type="SAM" id="Phobius"/>
    </source>
</evidence>
<comment type="caution">
    <text evidence="2">The sequence shown here is derived from an EMBL/GenBank/DDBJ whole genome shotgun (WGS) entry which is preliminary data.</text>
</comment>
<sequence length="181" mass="19271">MLKRIAWAGLGGGLIAGVFLFGVTMALKDLSPAENKYGALFGYASMFLGFSLIFVAVKQQRDVAQGGVIRFLPALAMGLGITLIAGVIYVMAWEVTLATTGMDFAGTYGDAMIEAARAKGVSGEELAAVETRTRKFVDMYRNPLFRMPITLTEIVPPGLLVSLVSASLLSNSRFLPARANA</sequence>
<feature type="transmembrane region" description="Helical" evidence="1">
    <location>
        <begin position="7"/>
        <end position="27"/>
    </location>
</feature>
<keyword evidence="1" id="KW-1133">Transmembrane helix</keyword>
<evidence type="ECO:0008006" key="4">
    <source>
        <dbReference type="Google" id="ProtNLM"/>
    </source>
</evidence>
<evidence type="ECO:0000313" key="2">
    <source>
        <dbReference type="EMBL" id="KCZ92638.1"/>
    </source>
</evidence>
<reference evidence="2 3" key="1">
    <citation type="journal article" date="2014" name="Antonie Van Leeuwenhoek">
        <title>Hyphomonas beringensis sp. nov. and Hyphomonas chukchiensis sp. nov., isolated from surface seawater of the Bering Sea and Chukchi Sea.</title>
        <authorList>
            <person name="Li C."/>
            <person name="Lai Q."/>
            <person name="Li G."/>
            <person name="Dong C."/>
            <person name="Wang J."/>
            <person name="Liao Y."/>
            <person name="Shao Z."/>
        </authorList>
    </citation>
    <scope>NUCLEOTIDE SEQUENCE [LARGE SCALE GENOMIC DNA]</scope>
    <source>
        <strain evidence="2 3">MHS-2</strain>
    </source>
</reference>
<proteinExistence type="predicted"/>
<dbReference type="Proteomes" id="UP000025171">
    <property type="component" value="Unassembled WGS sequence"/>
</dbReference>
<dbReference type="eggNOG" id="ENOG5030PE6">
    <property type="taxonomic scope" value="Bacteria"/>
</dbReference>
<dbReference type="InterPro" id="IPR025250">
    <property type="entry name" value="DUF4199"/>
</dbReference>
<name>A0A059FQB5_9PROT</name>
<gene>
    <name evidence="2" type="ORF">HJO_06782</name>
</gene>
<dbReference type="RefSeq" id="WP_035615451.1">
    <property type="nucleotide sequence ID" value="NZ_ARYK01000003.1"/>
</dbReference>
<dbReference type="OrthoDB" id="6384283at2"/>
<keyword evidence="1" id="KW-0472">Membrane</keyword>
<feature type="transmembrane region" description="Helical" evidence="1">
    <location>
        <begin position="39"/>
        <end position="57"/>
    </location>
</feature>
<dbReference type="PATRIC" id="fig|1280950.3.peg.1359"/>
<dbReference type="AlphaFoldDB" id="A0A059FQB5"/>
<evidence type="ECO:0000313" key="3">
    <source>
        <dbReference type="Proteomes" id="UP000025171"/>
    </source>
</evidence>
<accession>A0A059FQB5</accession>
<keyword evidence="3" id="KW-1185">Reference proteome</keyword>